<organism evidence="1 2">
    <name type="scientific">Larinioides sclopetarius</name>
    <dbReference type="NCBI Taxonomy" id="280406"/>
    <lineage>
        <taxon>Eukaryota</taxon>
        <taxon>Metazoa</taxon>
        <taxon>Ecdysozoa</taxon>
        <taxon>Arthropoda</taxon>
        <taxon>Chelicerata</taxon>
        <taxon>Arachnida</taxon>
        <taxon>Araneae</taxon>
        <taxon>Araneomorphae</taxon>
        <taxon>Entelegynae</taxon>
        <taxon>Araneoidea</taxon>
        <taxon>Araneidae</taxon>
        <taxon>Larinioides</taxon>
    </lineage>
</organism>
<protein>
    <submittedName>
        <fullName evidence="1">Uncharacterized protein</fullName>
    </submittedName>
</protein>
<dbReference type="Proteomes" id="UP001497382">
    <property type="component" value="Unassembled WGS sequence"/>
</dbReference>
<gene>
    <name evidence="1" type="ORF">LARSCL_LOCUS15458</name>
</gene>
<dbReference type="AlphaFoldDB" id="A0AAV2AX82"/>
<accession>A0AAV2AX82</accession>
<evidence type="ECO:0000313" key="1">
    <source>
        <dbReference type="EMBL" id="CAL1288638.1"/>
    </source>
</evidence>
<name>A0AAV2AX82_9ARAC</name>
<sequence>MTVLSRRLLFPVHPRRYRCHRRTPFRFLYCYIHDFRKKLHRLLFWNRHSKEVRIEITKKNNLKQNKNNTTEIGEVNDAFQDMDLKTSHQENATKDATPVYITDPVKKYIIERPAWKKILFFICGVSKQTSAADSEEQFSAEEEATSAAEGITEKPLWRRICDANAILLIAVCSFIWGYFA</sequence>
<proteinExistence type="predicted"/>
<evidence type="ECO:0000313" key="2">
    <source>
        <dbReference type="Proteomes" id="UP001497382"/>
    </source>
</evidence>
<keyword evidence="2" id="KW-1185">Reference proteome</keyword>
<comment type="caution">
    <text evidence="1">The sequence shown here is derived from an EMBL/GenBank/DDBJ whole genome shotgun (WGS) entry which is preliminary data.</text>
</comment>
<reference evidence="1 2" key="1">
    <citation type="submission" date="2024-04" db="EMBL/GenBank/DDBJ databases">
        <authorList>
            <person name="Rising A."/>
            <person name="Reimegard J."/>
            <person name="Sonavane S."/>
            <person name="Akerstrom W."/>
            <person name="Nylinder S."/>
            <person name="Hedman E."/>
            <person name="Kallberg Y."/>
        </authorList>
    </citation>
    <scope>NUCLEOTIDE SEQUENCE [LARGE SCALE GENOMIC DNA]</scope>
</reference>
<dbReference type="EMBL" id="CAXIEN010000235">
    <property type="protein sequence ID" value="CAL1288638.1"/>
    <property type="molecule type" value="Genomic_DNA"/>
</dbReference>